<dbReference type="SMART" id="SM00448">
    <property type="entry name" value="REC"/>
    <property type="match status" value="1"/>
</dbReference>
<sequence length="135" mass="15533">MSKKIINSTIWIAEDDPDDRLMLKEAFEEVNYTKPLVFFEDGEKVIESLKKKRIKLRPNLILLDLNMPKINGHEVLAFIKANENTKNIPVIIFTTSKSEEEKIESLKLGASDFITKPYKFKDMIKIAGDLIKSYG</sequence>
<dbReference type="InterPro" id="IPR001789">
    <property type="entry name" value="Sig_transdc_resp-reg_receiver"/>
</dbReference>
<dbReference type="CDD" id="cd17557">
    <property type="entry name" value="REC_Rcp-like"/>
    <property type="match status" value="1"/>
</dbReference>
<keyword evidence="4" id="KW-1185">Reference proteome</keyword>
<feature type="modified residue" description="4-aspartylphosphate" evidence="1">
    <location>
        <position position="64"/>
    </location>
</feature>
<organism evidence="3 4">
    <name type="scientific">Pedobacter puniceum</name>
    <dbReference type="NCBI Taxonomy" id="2666136"/>
    <lineage>
        <taxon>Bacteria</taxon>
        <taxon>Pseudomonadati</taxon>
        <taxon>Bacteroidota</taxon>
        <taxon>Sphingobacteriia</taxon>
        <taxon>Sphingobacteriales</taxon>
        <taxon>Sphingobacteriaceae</taxon>
        <taxon>Pedobacter</taxon>
    </lineage>
</organism>
<dbReference type="Pfam" id="PF00072">
    <property type="entry name" value="Response_reg"/>
    <property type="match status" value="1"/>
</dbReference>
<name>A0A7K0FP38_9SPHI</name>
<dbReference type="Proteomes" id="UP000462931">
    <property type="component" value="Unassembled WGS sequence"/>
</dbReference>
<accession>A0A7K0FP38</accession>
<dbReference type="GO" id="GO:0000160">
    <property type="term" value="P:phosphorelay signal transduction system"/>
    <property type="evidence" value="ECO:0007669"/>
    <property type="project" value="InterPro"/>
</dbReference>
<evidence type="ECO:0000313" key="3">
    <source>
        <dbReference type="EMBL" id="MRX47754.1"/>
    </source>
</evidence>
<dbReference type="InterPro" id="IPR011006">
    <property type="entry name" value="CheY-like_superfamily"/>
</dbReference>
<dbReference type="EMBL" id="WKJI01000002">
    <property type="protein sequence ID" value="MRX47754.1"/>
    <property type="molecule type" value="Genomic_DNA"/>
</dbReference>
<reference evidence="3 4" key="1">
    <citation type="submission" date="2019-11" db="EMBL/GenBank/DDBJ databases">
        <authorList>
            <person name="Cheng Q."/>
            <person name="Yang Z."/>
        </authorList>
    </citation>
    <scope>NUCLEOTIDE SEQUENCE [LARGE SCALE GENOMIC DNA]</scope>
    <source>
        <strain evidence="3 4">HX-22-1</strain>
    </source>
</reference>
<protein>
    <submittedName>
        <fullName evidence="3">Response regulator</fullName>
    </submittedName>
</protein>
<dbReference type="Gene3D" id="3.40.50.2300">
    <property type="match status" value="1"/>
</dbReference>
<dbReference type="PROSITE" id="PS50110">
    <property type="entry name" value="RESPONSE_REGULATORY"/>
    <property type="match status" value="1"/>
</dbReference>
<evidence type="ECO:0000259" key="2">
    <source>
        <dbReference type="PROSITE" id="PS50110"/>
    </source>
</evidence>
<dbReference type="RefSeq" id="WP_154287849.1">
    <property type="nucleotide sequence ID" value="NZ_WKJI01000002.1"/>
</dbReference>
<dbReference type="PANTHER" id="PTHR44520">
    <property type="entry name" value="RESPONSE REGULATOR RCP1-RELATED"/>
    <property type="match status" value="1"/>
</dbReference>
<dbReference type="AlphaFoldDB" id="A0A7K0FP38"/>
<proteinExistence type="predicted"/>
<dbReference type="PANTHER" id="PTHR44520:SF2">
    <property type="entry name" value="RESPONSE REGULATOR RCP1"/>
    <property type="match status" value="1"/>
</dbReference>
<evidence type="ECO:0000256" key="1">
    <source>
        <dbReference type="PROSITE-ProRule" id="PRU00169"/>
    </source>
</evidence>
<feature type="domain" description="Response regulatory" evidence="2">
    <location>
        <begin position="9"/>
        <end position="131"/>
    </location>
</feature>
<keyword evidence="1" id="KW-0597">Phosphoprotein</keyword>
<dbReference type="SUPFAM" id="SSF52172">
    <property type="entry name" value="CheY-like"/>
    <property type="match status" value="1"/>
</dbReference>
<dbReference type="InterPro" id="IPR052893">
    <property type="entry name" value="TCS_response_regulator"/>
</dbReference>
<comment type="caution">
    <text evidence="3">The sequence shown here is derived from an EMBL/GenBank/DDBJ whole genome shotgun (WGS) entry which is preliminary data.</text>
</comment>
<evidence type="ECO:0000313" key="4">
    <source>
        <dbReference type="Proteomes" id="UP000462931"/>
    </source>
</evidence>
<gene>
    <name evidence="3" type="ORF">GJJ64_11165</name>
</gene>